<name>A0A3N4LEQ3_9PEZI</name>
<keyword evidence="2" id="KW-1185">Reference proteome</keyword>
<reference evidence="1 2" key="1">
    <citation type="journal article" date="2018" name="Nat. Ecol. Evol.">
        <title>Pezizomycetes genomes reveal the molecular basis of ectomycorrhizal truffle lifestyle.</title>
        <authorList>
            <person name="Murat C."/>
            <person name="Payen T."/>
            <person name="Noel B."/>
            <person name="Kuo A."/>
            <person name="Morin E."/>
            <person name="Chen J."/>
            <person name="Kohler A."/>
            <person name="Krizsan K."/>
            <person name="Balestrini R."/>
            <person name="Da Silva C."/>
            <person name="Montanini B."/>
            <person name="Hainaut M."/>
            <person name="Levati E."/>
            <person name="Barry K.W."/>
            <person name="Belfiori B."/>
            <person name="Cichocki N."/>
            <person name="Clum A."/>
            <person name="Dockter R.B."/>
            <person name="Fauchery L."/>
            <person name="Guy J."/>
            <person name="Iotti M."/>
            <person name="Le Tacon F."/>
            <person name="Lindquist E.A."/>
            <person name="Lipzen A."/>
            <person name="Malagnac F."/>
            <person name="Mello A."/>
            <person name="Molinier V."/>
            <person name="Miyauchi S."/>
            <person name="Poulain J."/>
            <person name="Riccioni C."/>
            <person name="Rubini A."/>
            <person name="Sitrit Y."/>
            <person name="Splivallo R."/>
            <person name="Traeger S."/>
            <person name="Wang M."/>
            <person name="Zifcakova L."/>
            <person name="Wipf D."/>
            <person name="Zambonelli A."/>
            <person name="Paolocci F."/>
            <person name="Nowrousian M."/>
            <person name="Ottonello S."/>
            <person name="Baldrian P."/>
            <person name="Spatafora J.W."/>
            <person name="Henrissat B."/>
            <person name="Nagy L.G."/>
            <person name="Aury J.M."/>
            <person name="Wincker P."/>
            <person name="Grigoriev I.V."/>
            <person name="Bonfante P."/>
            <person name="Martin F.M."/>
        </authorList>
    </citation>
    <scope>NUCLEOTIDE SEQUENCE [LARGE SCALE GENOMIC DNA]</scope>
    <source>
        <strain evidence="1 2">ATCC MYA-4762</strain>
    </source>
</reference>
<dbReference type="OrthoDB" id="76567at2759"/>
<protein>
    <submittedName>
        <fullName evidence="1">Uncharacterized protein</fullName>
    </submittedName>
</protein>
<evidence type="ECO:0000313" key="2">
    <source>
        <dbReference type="Proteomes" id="UP000267821"/>
    </source>
</evidence>
<gene>
    <name evidence="1" type="ORF">L211DRAFT_851543</name>
</gene>
<dbReference type="InParanoid" id="A0A3N4LEQ3"/>
<evidence type="ECO:0000313" key="1">
    <source>
        <dbReference type="EMBL" id="RPB21367.1"/>
    </source>
</evidence>
<proteinExistence type="predicted"/>
<organism evidence="1 2">
    <name type="scientific">Terfezia boudieri ATCC MYA-4762</name>
    <dbReference type="NCBI Taxonomy" id="1051890"/>
    <lineage>
        <taxon>Eukaryota</taxon>
        <taxon>Fungi</taxon>
        <taxon>Dikarya</taxon>
        <taxon>Ascomycota</taxon>
        <taxon>Pezizomycotina</taxon>
        <taxon>Pezizomycetes</taxon>
        <taxon>Pezizales</taxon>
        <taxon>Pezizaceae</taxon>
        <taxon>Terfezia</taxon>
    </lineage>
</organism>
<dbReference type="AlphaFoldDB" id="A0A3N4LEQ3"/>
<dbReference type="EMBL" id="ML121560">
    <property type="protein sequence ID" value="RPB21367.1"/>
    <property type="molecule type" value="Genomic_DNA"/>
</dbReference>
<dbReference type="Proteomes" id="UP000267821">
    <property type="component" value="Unassembled WGS sequence"/>
</dbReference>
<accession>A0A3N4LEQ3</accession>
<sequence length="498" mass="56054">MVGGYDTCYRPNVRRAVTAPDTLANTGETAPATVAQPKYIPTAPLTSLVDPPPHERTLLKEQDFKATHSVLPLPSSLTTPLAWHPQAEPCLSAGTAIEIPVLQSDPSPATMVTISRGEFATLQCLSKYLETHSLFHTYADPNQVTVLCINNLPPFEYLELYNLLAPQLDDFRIKIDFYDTTLIMRRPSHTHESGVAGWNSVGSLLQNKMPIPPAVKSYISWQKGQIDVNLPPLSPGGLRIKCPDASLGRRDRGIPTLVLETGYSQTPGEVHNVAKSWLWRLVRNGIEALEDHAVQCVIVFKINENLTKHWLPAFRDSFKRQDFNISQDLAPDPASYQSEAALKSIAMSVEIWRNETDTTTGALKRQPTVRNRPTCTIPACISKHDITAKQIFNTWIWDYLSEVRQGTNDTFDTLREHPRIPRSTVSTGQQNRYFTLYLDDLTSPEHIPQNRRGTVWVNVPIKVWVWSYFNSQGVGFDGWKRDTVVNSEDLWANWDDGN</sequence>